<feature type="region of interest" description="Disordered" evidence="1">
    <location>
        <begin position="1"/>
        <end position="20"/>
    </location>
</feature>
<evidence type="ECO:0000313" key="2">
    <source>
        <dbReference type="EMBL" id="CZT21214.1"/>
    </source>
</evidence>
<reference evidence="2 3" key="1">
    <citation type="submission" date="2016-03" db="EMBL/GenBank/DDBJ databases">
        <authorList>
            <person name="Ploux O."/>
        </authorList>
    </citation>
    <scope>NUCLEOTIDE SEQUENCE [LARGE SCALE GENOMIC DNA]</scope>
    <source>
        <strain evidence="2 3">URUG2</strain>
    </source>
</reference>
<dbReference type="EMBL" id="FJUY01000011">
    <property type="protein sequence ID" value="CZT21214.1"/>
    <property type="molecule type" value="Genomic_DNA"/>
</dbReference>
<dbReference type="AlphaFoldDB" id="A0A2D3VEF6"/>
<proteinExistence type="predicted"/>
<protein>
    <submittedName>
        <fullName evidence="2">Uncharacterized protein</fullName>
    </submittedName>
</protein>
<feature type="compositionally biased region" description="Polar residues" evidence="1">
    <location>
        <begin position="1"/>
        <end position="10"/>
    </location>
</feature>
<name>A0A2D3VEF6_9PEZI</name>
<evidence type="ECO:0000313" key="3">
    <source>
        <dbReference type="Proteomes" id="UP000225277"/>
    </source>
</evidence>
<dbReference type="Proteomes" id="UP000225277">
    <property type="component" value="Unassembled WGS sequence"/>
</dbReference>
<keyword evidence="3" id="KW-1185">Reference proteome</keyword>
<dbReference type="GeneID" id="35602197"/>
<sequence>MRMMTPNDTDSMPARGATTSETGAMPMSVLWRTLSTELVDGILEQAVPRDLDLILSEIYGAPVFEPRFGHYVRELGFATQSPAEWNVLFTLLRISKKSHTRTANSIGAHTCVYIDNPHHVENPVSVFKSLNTLGKFGRLQVDRVASEYHSPADTDWSERGCTTLRAMVSATVPGCGDITTPLDVAWQMRSQPGSLKEASALRELMELTEENIKSYEDDEWDGHNGSTIPPGIKDARLICMVWNMTRQYIGGGYAWPYSDPKSDSVDIWVETNCALMKELERGFEEIEDSE</sequence>
<accession>A0A2D3VEF6</accession>
<evidence type="ECO:0000256" key="1">
    <source>
        <dbReference type="SAM" id="MobiDB-lite"/>
    </source>
</evidence>
<organism evidence="2 3">
    <name type="scientific">Ramularia collo-cygni</name>
    <dbReference type="NCBI Taxonomy" id="112498"/>
    <lineage>
        <taxon>Eukaryota</taxon>
        <taxon>Fungi</taxon>
        <taxon>Dikarya</taxon>
        <taxon>Ascomycota</taxon>
        <taxon>Pezizomycotina</taxon>
        <taxon>Dothideomycetes</taxon>
        <taxon>Dothideomycetidae</taxon>
        <taxon>Mycosphaerellales</taxon>
        <taxon>Mycosphaerellaceae</taxon>
        <taxon>Ramularia</taxon>
    </lineage>
</organism>
<dbReference type="RefSeq" id="XP_023628103.1">
    <property type="nucleotide sequence ID" value="XM_023772335.1"/>
</dbReference>
<gene>
    <name evidence="2" type="ORF">RCC_07076</name>
</gene>